<dbReference type="PANTHER" id="PTHR28307">
    <property type="entry name" value="PROTEIN PAL1"/>
    <property type="match status" value="1"/>
</dbReference>
<evidence type="ECO:0000256" key="1">
    <source>
        <dbReference type="SAM" id="MobiDB-lite"/>
    </source>
</evidence>
<feature type="region of interest" description="Disordered" evidence="1">
    <location>
        <begin position="462"/>
        <end position="483"/>
    </location>
</feature>
<feature type="region of interest" description="Disordered" evidence="1">
    <location>
        <begin position="489"/>
        <end position="508"/>
    </location>
</feature>
<sequence>MSTAQSFQSGQTGLDEEGETDRGASQLGRQLSRRLLSDPPVWRPSCVMLRRLSVSSWSICRRHSHACARCRSVSSVWQQLMVFLEAGHTGPGQSAGLSLNLSSNNPFRNRAPSPASADLLLLSSNKPASPFDDPPPRPLSRNPFLDQPFFEQPQQPLRSPGVMSSHSDSKSLSAEEIFDSLTLDDTTANDQSKQQGQRRPMNRPPPPQTQSGNHRPTRSQEEALRARRMQGPGPRPQPNSPQRRPPPRRVRRNSESSLMDFDARPLTDEEKRMIEATRRREAERQRRGDGKERGDKGDRDRDRERERERGDRDRERDRGDRSKPSRPSRRMDIIDQLDATSIYGTGLFHHDGPFDALNPHRNRQNARRAPMQAFPEGSLNNSLGGAGPLNAQADHSTFMGNATDEAFRDFAAGSKGMRYGGSSRKETPIFDATGREEIHGDESHGLGTSTFLEGTPATRTAIQRHQAEQAQESFEGGLQRKKSLAQRIRHINKGPRDYNQTRLNGEYNRITPDNYPSAASNGSDNNPFFAEFGKGEDAFTVRPRDGRMSPNSPPALRRPSAGAVLERRATADGATTLDDGAAKPSGFMGRMKSLKGRRPRPEIPANGTAPGTAV</sequence>
<keyword evidence="3" id="KW-1185">Reference proteome</keyword>
<feature type="compositionally biased region" description="Polar residues" evidence="1">
    <location>
        <begin position="1"/>
        <end position="12"/>
    </location>
</feature>
<feature type="compositionally biased region" description="Basic and acidic residues" evidence="1">
    <location>
        <begin position="261"/>
        <end position="333"/>
    </location>
</feature>
<comment type="caution">
    <text evidence="2">The sequence shown here is derived from an EMBL/GenBank/DDBJ whole genome shotgun (WGS) entry which is preliminary data.</text>
</comment>
<dbReference type="Pfam" id="PF08316">
    <property type="entry name" value="Pal1"/>
    <property type="match status" value="1"/>
</dbReference>
<gene>
    <name evidence="2" type="ORF">B0J15DRAFT_461447</name>
</gene>
<feature type="region of interest" description="Disordered" evidence="1">
    <location>
        <begin position="374"/>
        <end position="395"/>
    </location>
</feature>
<dbReference type="InterPro" id="IPR013226">
    <property type="entry name" value="Pal1"/>
</dbReference>
<accession>A0A9P9KYV4</accession>
<dbReference type="Proteomes" id="UP000736672">
    <property type="component" value="Unassembled WGS sequence"/>
</dbReference>
<protein>
    <submittedName>
        <fullName evidence="2">Pal1 cell morphology protein-domain-containing protein</fullName>
    </submittedName>
</protein>
<feature type="compositionally biased region" description="Polar residues" evidence="1">
    <location>
        <begin position="183"/>
        <end position="193"/>
    </location>
</feature>
<feature type="region of interest" description="Disordered" evidence="1">
    <location>
        <begin position="540"/>
        <end position="614"/>
    </location>
</feature>
<evidence type="ECO:0000313" key="2">
    <source>
        <dbReference type="EMBL" id="KAH7271410.1"/>
    </source>
</evidence>
<feature type="compositionally biased region" description="Polar residues" evidence="1">
    <location>
        <begin position="462"/>
        <end position="472"/>
    </location>
</feature>
<dbReference type="GO" id="GO:0005737">
    <property type="term" value="C:cytoplasm"/>
    <property type="evidence" value="ECO:0007669"/>
    <property type="project" value="TreeGrafter"/>
</dbReference>
<name>A0A9P9KYV4_FUSSL</name>
<feature type="compositionally biased region" description="Polar residues" evidence="1">
    <location>
        <begin position="152"/>
        <end position="172"/>
    </location>
</feature>
<reference evidence="2" key="1">
    <citation type="journal article" date="2021" name="Nat. Commun.">
        <title>Genetic determinants of endophytism in the Arabidopsis root mycobiome.</title>
        <authorList>
            <person name="Mesny F."/>
            <person name="Miyauchi S."/>
            <person name="Thiergart T."/>
            <person name="Pickel B."/>
            <person name="Atanasova L."/>
            <person name="Karlsson M."/>
            <person name="Huettel B."/>
            <person name="Barry K.W."/>
            <person name="Haridas S."/>
            <person name="Chen C."/>
            <person name="Bauer D."/>
            <person name="Andreopoulos W."/>
            <person name="Pangilinan J."/>
            <person name="LaButti K."/>
            <person name="Riley R."/>
            <person name="Lipzen A."/>
            <person name="Clum A."/>
            <person name="Drula E."/>
            <person name="Henrissat B."/>
            <person name="Kohler A."/>
            <person name="Grigoriev I.V."/>
            <person name="Martin F.M."/>
            <person name="Hacquard S."/>
        </authorList>
    </citation>
    <scope>NUCLEOTIDE SEQUENCE</scope>
    <source>
        <strain evidence="2">FSSC 5 MPI-SDFR-AT-0091</strain>
    </source>
</reference>
<organism evidence="2 3">
    <name type="scientific">Fusarium solani</name>
    <name type="common">Filamentous fungus</name>
    <dbReference type="NCBI Taxonomy" id="169388"/>
    <lineage>
        <taxon>Eukaryota</taxon>
        <taxon>Fungi</taxon>
        <taxon>Dikarya</taxon>
        <taxon>Ascomycota</taxon>
        <taxon>Pezizomycotina</taxon>
        <taxon>Sordariomycetes</taxon>
        <taxon>Hypocreomycetidae</taxon>
        <taxon>Hypocreales</taxon>
        <taxon>Nectriaceae</taxon>
        <taxon>Fusarium</taxon>
        <taxon>Fusarium solani species complex</taxon>
    </lineage>
</organism>
<feature type="region of interest" description="Disordered" evidence="1">
    <location>
        <begin position="1"/>
        <end position="30"/>
    </location>
</feature>
<evidence type="ECO:0000313" key="3">
    <source>
        <dbReference type="Proteomes" id="UP000736672"/>
    </source>
</evidence>
<proteinExistence type="predicted"/>
<dbReference type="AlphaFoldDB" id="A0A9P9KYV4"/>
<dbReference type="EMBL" id="JAGTJS010000004">
    <property type="protein sequence ID" value="KAH7271410.1"/>
    <property type="molecule type" value="Genomic_DNA"/>
</dbReference>
<feature type="region of interest" description="Disordered" evidence="1">
    <location>
        <begin position="123"/>
        <end position="334"/>
    </location>
</feature>
<dbReference type="OrthoDB" id="5352132at2759"/>
<dbReference type="PANTHER" id="PTHR28307:SF2">
    <property type="entry name" value="PROTEIN PAL1"/>
    <property type="match status" value="1"/>
</dbReference>